<keyword evidence="3" id="KW-1185">Reference proteome</keyword>
<feature type="region of interest" description="Disordered" evidence="1">
    <location>
        <begin position="1"/>
        <end position="32"/>
    </location>
</feature>
<reference evidence="2 3" key="1">
    <citation type="submission" date="2009-08" db="EMBL/GenBank/DDBJ databases">
        <title>The Genome Sequence of Spizellomyces punctatus strain DAOM BR117.</title>
        <authorList>
            <consortium name="The Broad Institute Genome Sequencing Platform"/>
            <person name="Russ C."/>
            <person name="Cuomo C."/>
            <person name="Shea T."/>
            <person name="Young S.K."/>
            <person name="Zeng Q."/>
            <person name="Koehrsen M."/>
            <person name="Haas B."/>
            <person name="Borodovsky M."/>
            <person name="Guigo R."/>
            <person name="Alvarado L."/>
            <person name="Berlin A."/>
            <person name="Bochicchio J."/>
            <person name="Borenstein D."/>
            <person name="Chapman S."/>
            <person name="Chen Z."/>
            <person name="Engels R."/>
            <person name="Freedman E."/>
            <person name="Gellesch M."/>
            <person name="Goldberg J."/>
            <person name="Griggs A."/>
            <person name="Gujja S."/>
            <person name="Heiman D."/>
            <person name="Hepburn T."/>
            <person name="Howarth C."/>
            <person name="Jen D."/>
            <person name="Larson L."/>
            <person name="Lewis B."/>
            <person name="Mehta T."/>
            <person name="Park D."/>
            <person name="Pearson M."/>
            <person name="Roberts A."/>
            <person name="Saif S."/>
            <person name="Shenoy N."/>
            <person name="Sisk P."/>
            <person name="Stolte C."/>
            <person name="Sykes S."/>
            <person name="Thomson T."/>
            <person name="Walk T."/>
            <person name="White J."/>
            <person name="Yandava C."/>
            <person name="Burger G."/>
            <person name="Gray M.W."/>
            <person name="Holland P.W.H."/>
            <person name="King N."/>
            <person name="Lang F.B.F."/>
            <person name="Roger A.J."/>
            <person name="Ruiz-Trillo I."/>
            <person name="Lander E."/>
            <person name="Nusbaum C."/>
        </authorList>
    </citation>
    <scope>NUCLEOTIDE SEQUENCE [LARGE SCALE GENOMIC DNA]</scope>
    <source>
        <strain evidence="2 3">DAOM BR117</strain>
    </source>
</reference>
<gene>
    <name evidence="2" type="ORF">SPPG_09253</name>
</gene>
<name>A0A0L0HF32_SPIPD</name>
<dbReference type="Proteomes" id="UP000053201">
    <property type="component" value="Unassembled WGS sequence"/>
</dbReference>
<dbReference type="InParanoid" id="A0A0L0HF32"/>
<dbReference type="GeneID" id="27692378"/>
<dbReference type="AlphaFoldDB" id="A0A0L0HF32"/>
<evidence type="ECO:0000313" key="3">
    <source>
        <dbReference type="Proteomes" id="UP000053201"/>
    </source>
</evidence>
<dbReference type="RefSeq" id="XP_016607757.1">
    <property type="nucleotide sequence ID" value="XM_016757410.1"/>
</dbReference>
<dbReference type="EMBL" id="KQ257457">
    <property type="protein sequence ID" value="KNC99717.1"/>
    <property type="molecule type" value="Genomic_DNA"/>
</dbReference>
<organism evidence="2 3">
    <name type="scientific">Spizellomyces punctatus (strain DAOM BR117)</name>
    <dbReference type="NCBI Taxonomy" id="645134"/>
    <lineage>
        <taxon>Eukaryota</taxon>
        <taxon>Fungi</taxon>
        <taxon>Fungi incertae sedis</taxon>
        <taxon>Chytridiomycota</taxon>
        <taxon>Chytridiomycota incertae sedis</taxon>
        <taxon>Chytridiomycetes</taxon>
        <taxon>Spizellomycetales</taxon>
        <taxon>Spizellomycetaceae</taxon>
        <taxon>Spizellomyces</taxon>
    </lineage>
</organism>
<sequence>MRHMCPRLSGSSRPPNISPAMPSPRMNERHCSPLVDPQHGPILCHLSKVFLRVANFLLPDGINLSVQETIHCLSQLTFLHTKSKRSEKEAEESASAHDPYYRVESKYIVQA</sequence>
<evidence type="ECO:0000313" key="2">
    <source>
        <dbReference type="EMBL" id="KNC99717.1"/>
    </source>
</evidence>
<accession>A0A0L0HF32</accession>
<dbReference type="VEuPathDB" id="FungiDB:SPPG_09253"/>
<protein>
    <submittedName>
        <fullName evidence="2">Uncharacterized protein</fullName>
    </submittedName>
</protein>
<proteinExistence type="predicted"/>
<evidence type="ECO:0000256" key="1">
    <source>
        <dbReference type="SAM" id="MobiDB-lite"/>
    </source>
</evidence>